<keyword evidence="4" id="KW-0687">Ribonucleoprotein</keyword>
<evidence type="ECO:0000256" key="1">
    <source>
        <dbReference type="ARBA" id="ARBA00022679"/>
    </source>
</evidence>
<dbReference type="InterPro" id="IPR016181">
    <property type="entry name" value="Acyl_CoA_acyltransferase"/>
</dbReference>
<dbReference type="Pfam" id="PF00583">
    <property type="entry name" value="Acetyltransf_1"/>
    <property type="match status" value="1"/>
</dbReference>
<sequence length="139" mass="15941">MVKVRVMTVNDWEGVNECWKEHEGTNPVDDSPEGFARYLGRNPATSFVAEENGRIIGTILAGHDGRRGIFHHVVVAPDRRGQGIGRMLVESAMEALRKEGIQKVLLVVFTHNENGNRFWEHMGFTVREDLYYRNKYIEI</sequence>
<keyword evidence="1" id="KW-0808">Transferase</keyword>
<dbReference type="Proteomes" id="UP000183461">
    <property type="component" value="Unassembled WGS sequence"/>
</dbReference>
<evidence type="ECO:0000313" key="5">
    <source>
        <dbReference type="Proteomes" id="UP000183461"/>
    </source>
</evidence>
<dbReference type="GO" id="GO:0005840">
    <property type="term" value="C:ribosome"/>
    <property type="evidence" value="ECO:0007669"/>
    <property type="project" value="UniProtKB-KW"/>
</dbReference>
<dbReference type="PROSITE" id="PS51186">
    <property type="entry name" value="GNAT"/>
    <property type="match status" value="1"/>
</dbReference>
<dbReference type="Gene3D" id="3.40.630.30">
    <property type="match status" value="1"/>
</dbReference>
<keyword evidence="4" id="KW-0689">Ribosomal protein</keyword>
<feature type="domain" description="N-acetyltransferase" evidence="3">
    <location>
        <begin position="2"/>
        <end position="139"/>
    </location>
</feature>
<dbReference type="GO" id="GO:0016747">
    <property type="term" value="F:acyltransferase activity, transferring groups other than amino-acyl groups"/>
    <property type="evidence" value="ECO:0007669"/>
    <property type="project" value="InterPro"/>
</dbReference>
<keyword evidence="2" id="KW-0012">Acyltransferase</keyword>
<name>A0A1K1PV06_RUMFL</name>
<dbReference type="AlphaFoldDB" id="A0A1K1PV06"/>
<evidence type="ECO:0000259" key="3">
    <source>
        <dbReference type="PROSITE" id="PS51186"/>
    </source>
</evidence>
<dbReference type="InterPro" id="IPR017255">
    <property type="entry name" value="AcTrfase_GNAT_prd"/>
</dbReference>
<evidence type="ECO:0000313" key="4">
    <source>
        <dbReference type="EMBL" id="SFW51361.1"/>
    </source>
</evidence>
<dbReference type="RefSeq" id="WP_207646770.1">
    <property type="nucleotide sequence ID" value="NZ_FPIP01000011.1"/>
</dbReference>
<accession>A0A1K1PV06</accession>
<organism evidence="4 5">
    <name type="scientific">Ruminococcus flavefaciens</name>
    <dbReference type="NCBI Taxonomy" id="1265"/>
    <lineage>
        <taxon>Bacteria</taxon>
        <taxon>Bacillati</taxon>
        <taxon>Bacillota</taxon>
        <taxon>Clostridia</taxon>
        <taxon>Eubacteriales</taxon>
        <taxon>Oscillospiraceae</taxon>
        <taxon>Ruminococcus</taxon>
    </lineage>
</organism>
<gene>
    <name evidence="4" type="ORF">SAMN02910280_0149</name>
</gene>
<dbReference type="PIRSF" id="PIRSF037663">
    <property type="entry name" value="Acetyltransf_GNAT_prd"/>
    <property type="match status" value="1"/>
</dbReference>
<dbReference type="EMBL" id="FPIP01000011">
    <property type="protein sequence ID" value="SFW51361.1"/>
    <property type="molecule type" value="Genomic_DNA"/>
</dbReference>
<proteinExistence type="predicted"/>
<reference evidence="4 5" key="1">
    <citation type="submission" date="2016-11" db="EMBL/GenBank/DDBJ databases">
        <authorList>
            <person name="Jaros S."/>
            <person name="Januszkiewicz K."/>
            <person name="Wedrychowicz H."/>
        </authorList>
    </citation>
    <scope>NUCLEOTIDE SEQUENCE [LARGE SCALE GENOMIC DNA]</scope>
    <source>
        <strain evidence="4 5">YL228</strain>
    </source>
</reference>
<dbReference type="InterPro" id="IPR050832">
    <property type="entry name" value="Bact_Acetyltransf"/>
</dbReference>
<dbReference type="PANTHER" id="PTHR43877">
    <property type="entry name" value="AMINOALKYLPHOSPHONATE N-ACETYLTRANSFERASE-RELATED-RELATED"/>
    <property type="match status" value="1"/>
</dbReference>
<dbReference type="SUPFAM" id="SSF55729">
    <property type="entry name" value="Acyl-CoA N-acyltransferases (Nat)"/>
    <property type="match status" value="1"/>
</dbReference>
<dbReference type="InterPro" id="IPR000182">
    <property type="entry name" value="GNAT_dom"/>
</dbReference>
<evidence type="ECO:0000256" key="2">
    <source>
        <dbReference type="ARBA" id="ARBA00023315"/>
    </source>
</evidence>
<protein>
    <submittedName>
        <fullName evidence="4">Ribosomal protein S18 acetylase RimI</fullName>
    </submittedName>
</protein>
<dbReference type="CDD" id="cd04301">
    <property type="entry name" value="NAT_SF"/>
    <property type="match status" value="1"/>
</dbReference>